<gene>
    <name evidence="2" type="ORF">GCM10008955_17870</name>
</gene>
<protein>
    <recommendedName>
        <fullName evidence="1">Isochorismatase-like domain-containing protein</fullName>
    </recommendedName>
</protein>
<dbReference type="InterPro" id="IPR036380">
    <property type="entry name" value="Isochorismatase-like_sf"/>
</dbReference>
<evidence type="ECO:0000259" key="1">
    <source>
        <dbReference type="Pfam" id="PF00857"/>
    </source>
</evidence>
<dbReference type="Proteomes" id="UP000647587">
    <property type="component" value="Unassembled WGS sequence"/>
</dbReference>
<organism evidence="2 3">
    <name type="scientific">Deinococcus malanensis</name>
    <dbReference type="NCBI Taxonomy" id="1706855"/>
    <lineage>
        <taxon>Bacteria</taxon>
        <taxon>Thermotogati</taxon>
        <taxon>Deinococcota</taxon>
        <taxon>Deinococci</taxon>
        <taxon>Deinococcales</taxon>
        <taxon>Deinococcaceae</taxon>
        <taxon>Deinococcus</taxon>
    </lineage>
</organism>
<accession>A0ABQ2ETA5</accession>
<proteinExistence type="predicted"/>
<feature type="domain" description="Isochorismatase-like" evidence="1">
    <location>
        <begin position="27"/>
        <end position="128"/>
    </location>
</feature>
<dbReference type="Gene3D" id="3.40.50.850">
    <property type="entry name" value="Isochorismatase-like"/>
    <property type="match status" value="1"/>
</dbReference>
<keyword evidence="3" id="KW-1185">Reference proteome</keyword>
<comment type="caution">
    <text evidence="2">The sequence shown here is derived from an EMBL/GenBank/DDBJ whole genome shotgun (WGS) entry which is preliminary data.</text>
</comment>
<evidence type="ECO:0000313" key="3">
    <source>
        <dbReference type="Proteomes" id="UP000647587"/>
    </source>
</evidence>
<sequence>MQLHPGRLLYGGPLSPAMIRGMNRTATALLLLNAQRHYLEDQPDEPALSRAWRAQVQAAREAGHLLVFVQWDGHEGTSGETFTRGWVIHPDLRAEAGDLRVRATSPDAFDGSGLDTLLRSLGVQVVELLALPGSEEGEVTTRSAQALGYTVNLVLSQA</sequence>
<dbReference type="EMBL" id="BMPP01000006">
    <property type="protein sequence ID" value="GGK24683.1"/>
    <property type="molecule type" value="Genomic_DNA"/>
</dbReference>
<name>A0ABQ2ETA5_9DEIO</name>
<dbReference type="Pfam" id="PF00857">
    <property type="entry name" value="Isochorismatase"/>
    <property type="match status" value="1"/>
</dbReference>
<dbReference type="InterPro" id="IPR000868">
    <property type="entry name" value="Isochorismatase-like_dom"/>
</dbReference>
<evidence type="ECO:0000313" key="2">
    <source>
        <dbReference type="EMBL" id="GGK24683.1"/>
    </source>
</evidence>
<dbReference type="SUPFAM" id="SSF52499">
    <property type="entry name" value="Isochorismatase-like hydrolases"/>
    <property type="match status" value="1"/>
</dbReference>
<reference evidence="3" key="1">
    <citation type="journal article" date="2019" name="Int. J. Syst. Evol. Microbiol.">
        <title>The Global Catalogue of Microorganisms (GCM) 10K type strain sequencing project: providing services to taxonomists for standard genome sequencing and annotation.</title>
        <authorList>
            <consortium name="The Broad Institute Genomics Platform"/>
            <consortium name="The Broad Institute Genome Sequencing Center for Infectious Disease"/>
            <person name="Wu L."/>
            <person name="Ma J."/>
        </authorList>
    </citation>
    <scope>NUCLEOTIDE SEQUENCE [LARGE SCALE GENOMIC DNA]</scope>
    <source>
        <strain evidence="3">JCM 30331</strain>
    </source>
</reference>